<evidence type="ECO:0000256" key="7">
    <source>
        <dbReference type="RuleBase" id="RU003991"/>
    </source>
</evidence>
<dbReference type="GO" id="GO:0006281">
    <property type="term" value="P:DNA repair"/>
    <property type="evidence" value="ECO:0007669"/>
    <property type="project" value="UniProtKB-KW"/>
</dbReference>
<keyword evidence="2" id="KW-0227">DNA damage</keyword>
<evidence type="ECO:0000313" key="9">
    <source>
        <dbReference type="EMBL" id="GBG15583.1"/>
    </source>
</evidence>
<evidence type="ECO:0000256" key="1">
    <source>
        <dbReference type="ARBA" id="ARBA00007484"/>
    </source>
</evidence>
<dbReference type="InterPro" id="IPR039418">
    <property type="entry name" value="LexA-like"/>
</dbReference>
<dbReference type="OrthoDB" id="9802364at2"/>
<dbReference type="PANTHER" id="PTHR33516">
    <property type="entry name" value="LEXA REPRESSOR"/>
    <property type="match status" value="1"/>
</dbReference>
<dbReference type="InterPro" id="IPR015927">
    <property type="entry name" value="Peptidase_S24_S26A/B/C"/>
</dbReference>
<dbReference type="GO" id="GO:0003677">
    <property type="term" value="F:DNA binding"/>
    <property type="evidence" value="ECO:0007669"/>
    <property type="project" value="InterPro"/>
</dbReference>
<dbReference type="InterPro" id="IPR036388">
    <property type="entry name" value="WH-like_DNA-bd_sf"/>
</dbReference>
<evidence type="ECO:0000256" key="3">
    <source>
        <dbReference type="ARBA" id="ARBA00022801"/>
    </source>
</evidence>
<accession>A0A2R5FGG4</accession>
<dbReference type="EC" id="3.4.21.88" evidence="9"/>
<dbReference type="SUPFAM" id="SSF51306">
    <property type="entry name" value="LexA/Signal peptidase"/>
    <property type="match status" value="1"/>
</dbReference>
<keyword evidence="4 7" id="KW-0068">Autocatalytic cleavage</keyword>
<keyword evidence="6" id="KW-0742">SOS response</keyword>
<evidence type="ECO:0000256" key="2">
    <source>
        <dbReference type="ARBA" id="ARBA00022763"/>
    </source>
</evidence>
<name>A0A2R5FGG4_9PROT</name>
<dbReference type="CDD" id="cd06529">
    <property type="entry name" value="S24_LexA-like"/>
    <property type="match status" value="1"/>
</dbReference>
<dbReference type="GO" id="GO:0004252">
    <property type="term" value="F:serine-type endopeptidase activity"/>
    <property type="evidence" value="ECO:0007669"/>
    <property type="project" value="UniProtKB-EC"/>
</dbReference>
<dbReference type="RefSeq" id="WP_109016729.1">
    <property type="nucleotide sequence ID" value="NZ_BDOQ01000019.1"/>
</dbReference>
<keyword evidence="5" id="KW-0234">DNA repair</keyword>
<comment type="similarity">
    <text evidence="1 7">Belongs to the peptidase S24 family.</text>
</comment>
<keyword evidence="10" id="KW-1185">Reference proteome</keyword>
<proteinExistence type="inferred from homology"/>
<dbReference type="Proteomes" id="UP000245081">
    <property type="component" value="Unassembled WGS sequence"/>
</dbReference>
<dbReference type="Gene3D" id="2.10.109.10">
    <property type="entry name" value="Umud Fragment, subunit A"/>
    <property type="match status" value="1"/>
</dbReference>
<sequence length="192" mass="21332">MGNDFDYLAKLQDYYADHKTLPSYSTIAQMVGFKSKNAVTALVARLKLQGYLESAPDKRLKPGLRFFERLLAESTVRAGFPSAASSDRGDTLSIDEFLVERPSQTVLITVKGDSMIDAGIMPDDIVIVEKRQLANVGDIVVAIVDNEFTLKTLGREKNEFVLLPANKAYPVIRPQGQLEIFGVVVGQFRKYK</sequence>
<evidence type="ECO:0000256" key="5">
    <source>
        <dbReference type="ARBA" id="ARBA00023204"/>
    </source>
</evidence>
<reference evidence="9 10" key="1">
    <citation type="journal article" date="2018" name="Environ. Microbiol.">
        <title>Isolation and genomic characterization of Novimethylophilus kurashikiensis gen. nov. sp. nov., a new lanthanide-dependent methylotrophic species of Methylophilaceae.</title>
        <authorList>
            <person name="Lv H."/>
            <person name="Sahin N."/>
            <person name="Tani A."/>
        </authorList>
    </citation>
    <scope>NUCLEOTIDE SEQUENCE [LARGE SCALE GENOMIC DNA]</scope>
    <source>
        <strain evidence="9 10">La2-4</strain>
    </source>
</reference>
<gene>
    <name evidence="9" type="primary">lexA</name>
    <name evidence="9" type="ORF">NMK_3194</name>
</gene>
<dbReference type="PANTHER" id="PTHR33516:SF2">
    <property type="entry name" value="LEXA REPRESSOR-RELATED"/>
    <property type="match status" value="1"/>
</dbReference>
<evidence type="ECO:0000259" key="8">
    <source>
        <dbReference type="Pfam" id="PF00717"/>
    </source>
</evidence>
<dbReference type="InterPro" id="IPR036390">
    <property type="entry name" value="WH_DNA-bd_sf"/>
</dbReference>
<dbReference type="SUPFAM" id="SSF46785">
    <property type="entry name" value="Winged helix' DNA-binding domain"/>
    <property type="match status" value="1"/>
</dbReference>
<dbReference type="GO" id="GO:0009432">
    <property type="term" value="P:SOS response"/>
    <property type="evidence" value="ECO:0007669"/>
    <property type="project" value="UniProtKB-KW"/>
</dbReference>
<evidence type="ECO:0000256" key="6">
    <source>
        <dbReference type="ARBA" id="ARBA00023236"/>
    </source>
</evidence>
<evidence type="ECO:0000256" key="4">
    <source>
        <dbReference type="ARBA" id="ARBA00022813"/>
    </source>
</evidence>
<dbReference type="PRINTS" id="PR00726">
    <property type="entry name" value="LEXASERPTASE"/>
</dbReference>
<dbReference type="EMBL" id="BDOQ01000019">
    <property type="protein sequence ID" value="GBG15583.1"/>
    <property type="molecule type" value="Genomic_DNA"/>
</dbReference>
<dbReference type="InterPro" id="IPR050077">
    <property type="entry name" value="LexA_repressor"/>
</dbReference>
<dbReference type="InterPro" id="IPR006197">
    <property type="entry name" value="Peptidase_S24_LexA"/>
</dbReference>
<dbReference type="Gene3D" id="1.10.10.10">
    <property type="entry name" value="Winged helix-like DNA-binding domain superfamily/Winged helix DNA-binding domain"/>
    <property type="match status" value="1"/>
</dbReference>
<dbReference type="Pfam" id="PF00717">
    <property type="entry name" value="Peptidase_S24"/>
    <property type="match status" value="1"/>
</dbReference>
<feature type="domain" description="Peptidase S24/S26A/S26B/S26C" evidence="8">
    <location>
        <begin position="75"/>
        <end position="185"/>
    </location>
</feature>
<evidence type="ECO:0000313" key="10">
    <source>
        <dbReference type="Proteomes" id="UP000245081"/>
    </source>
</evidence>
<dbReference type="AlphaFoldDB" id="A0A2R5FGG4"/>
<comment type="caution">
    <text evidence="9">The sequence shown here is derived from an EMBL/GenBank/DDBJ whole genome shotgun (WGS) entry which is preliminary data.</text>
</comment>
<keyword evidence="3 7" id="KW-0378">Hydrolase</keyword>
<dbReference type="GO" id="GO:0006355">
    <property type="term" value="P:regulation of DNA-templated transcription"/>
    <property type="evidence" value="ECO:0007669"/>
    <property type="project" value="InterPro"/>
</dbReference>
<organism evidence="9 10">
    <name type="scientific">Novimethylophilus kurashikiensis</name>
    <dbReference type="NCBI Taxonomy" id="1825523"/>
    <lineage>
        <taxon>Bacteria</taxon>
        <taxon>Pseudomonadati</taxon>
        <taxon>Pseudomonadota</taxon>
        <taxon>Betaproteobacteria</taxon>
        <taxon>Nitrosomonadales</taxon>
        <taxon>Methylophilaceae</taxon>
        <taxon>Novimethylophilus</taxon>
    </lineage>
</organism>
<dbReference type="InterPro" id="IPR036286">
    <property type="entry name" value="LexA/Signal_pep-like_sf"/>
</dbReference>
<protein>
    <submittedName>
        <fullName evidence="9">Repressor LexA</fullName>
        <ecNumber evidence="9">3.4.21.88</ecNumber>
    </submittedName>
</protein>